<sequence length="48" mass="5410">MVKSFLEHKTLYGLLLLIFFPISSTTISPSLNDLKDFDSSIGVLQDQH</sequence>
<protein>
    <submittedName>
        <fullName evidence="1">Uncharacterized protein</fullName>
    </submittedName>
</protein>
<comment type="caution">
    <text evidence="1">The sequence shown here is derived from an EMBL/GenBank/DDBJ whole genome shotgun (WGS) entry which is preliminary data.</text>
</comment>
<accession>A0A0F9G499</accession>
<dbReference type="AlphaFoldDB" id="A0A0F9G499"/>
<organism evidence="1">
    <name type="scientific">marine sediment metagenome</name>
    <dbReference type="NCBI Taxonomy" id="412755"/>
    <lineage>
        <taxon>unclassified sequences</taxon>
        <taxon>metagenomes</taxon>
        <taxon>ecological metagenomes</taxon>
    </lineage>
</organism>
<proteinExistence type="predicted"/>
<reference evidence="1" key="1">
    <citation type="journal article" date="2015" name="Nature">
        <title>Complex archaea that bridge the gap between prokaryotes and eukaryotes.</title>
        <authorList>
            <person name="Spang A."/>
            <person name="Saw J.H."/>
            <person name="Jorgensen S.L."/>
            <person name="Zaremba-Niedzwiedzka K."/>
            <person name="Martijn J."/>
            <person name="Lind A.E."/>
            <person name="van Eijk R."/>
            <person name="Schleper C."/>
            <person name="Guy L."/>
            <person name="Ettema T.J."/>
        </authorList>
    </citation>
    <scope>NUCLEOTIDE SEQUENCE</scope>
</reference>
<evidence type="ECO:0000313" key="1">
    <source>
        <dbReference type="EMBL" id="KKL93584.1"/>
    </source>
</evidence>
<dbReference type="EMBL" id="LAZR01019146">
    <property type="protein sequence ID" value="KKL93584.1"/>
    <property type="molecule type" value="Genomic_DNA"/>
</dbReference>
<name>A0A0F9G499_9ZZZZ</name>
<gene>
    <name evidence="1" type="ORF">LCGC14_1873250</name>
</gene>